<name>A0A0R0ARK5_9GAMM</name>
<sequence>MRIVAAIVYCLVALSGCHQRAGVTSITRATTDGHDTLFSKTESRDGVADFHCLASTTGHCHYLVFVEHCVAGQAGPCPRETLQRLDLRPGQTWQVKGLPKGFGQCVDGKAPGEGCARS</sequence>
<proteinExistence type="predicted"/>
<dbReference type="Proteomes" id="UP000051802">
    <property type="component" value="Unassembled WGS sequence"/>
</dbReference>
<keyword evidence="3" id="KW-1185">Reference proteome</keyword>
<dbReference type="OrthoDB" id="6024770at2"/>
<dbReference type="RefSeq" id="WP_057646409.1">
    <property type="nucleotide sequence ID" value="NZ_LLXU01000074.1"/>
</dbReference>
<dbReference type="PROSITE" id="PS51257">
    <property type="entry name" value="PROKAR_LIPOPROTEIN"/>
    <property type="match status" value="1"/>
</dbReference>
<evidence type="ECO:0000256" key="1">
    <source>
        <dbReference type="SAM" id="SignalP"/>
    </source>
</evidence>
<reference evidence="2 3" key="1">
    <citation type="submission" date="2015-10" db="EMBL/GenBank/DDBJ databases">
        <title>Genome sequencing and analysis of members of genus Stenotrophomonas.</title>
        <authorList>
            <person name="Patil P.P."/>
            <person name="Midha S."/>
            <person name="Patil P.B."/>
        </authorList>
    </citation>
    <scope>NUCLEOTIDE SEQUENCE [LARGE SCALE GENOMIC DNA]</scope>
    <source>
        <strain evidence="2 3">JCM 16536</strain>
    </source>
</reference>
<accession>A0A0R0ARK5</accession>
<dbReference type="EMBL" id="LLXU01000074">
    <property type="protein sequence ID" value="KRG43713.1"/>
    <property type="molecule type" value="Genomic_DNA"/>
</dbReference>
<comment type="caution">
    <text evidence="2">The sequence shown here is derived from an EMBL/GenBank/DDBJ whole genome shotgun (WGS) entry which is preliminary data.</text>
</comment>
<keyword evidence="1" id="KW-0732">Signal</keyword>
<dbReference type="STRING" id="676599.ARC20_09785"/>
<gene>
    <name evidence="2" type="ORF">ARC20_09785</name>
</gene>
<organism evidence="2 3">
    <name type="scientific">Stenotrophomonas panacihumi</name>
    <dbReference type="NCBI Taxonomy" id="676599"/>
    <lineage>
        <taxon>Bacteria</taxon>
        <taxon>Pseudomonadati</taxon>
        <taxon>Pseudomonadota</taxon>
        <taxon>Gammaproteobacteria</taxon>
        <taxon>Lysobacterales</taxon>
        <taxon>Lysobacteraceae</taxon>
        <taxon>Stenotrophomonas</taxon>
    </lineage>
</organism>
<feature type="signal peptide" evidence="1">
    <location>
        <begin position="1"/>
        <end position="20"/>
    </location>
</feature>
<evidence type="ECO:0000313" key="3">
    <source>
        <dbReference type="Proteomes" id="UP000051802"/>
    </source>
</evidence>
<evidence type="ECO:0008006" key="4">
    <source>
        <dbReference type="Google" id="ProtNLM"/>
    </source>
</evidence>
<feature type="chain" id="PRO_5006391201" description="Lipoprotein" evidence="1">
    <location>
        <begin position="21"/>
        <end position="118"/>
    </location>
</feature>
<dbReference type="AlphaFoldDB" id="A0A0R0ARK5"/>
<protein>
    <recommendedName>
        <fullName evidence="4">Lipoprotein</fullName>
    </recommendedName>
</protein>
<evidence type="ECO:0000313" key="2">
    <source>
        <dbReference type="EMBL" id="KRG43713.1"/>
    </source>
</evidence>